<sequence>MEKKPVNQFPNQATNTNQLNGQRSPRDIHDLFKNWQDDGIRDSGLDWGQPVGNELKR</sequence>
<name>A0ABV6K1C4_9LACO</name>
<reference evidence="2 3" key="1">
    <citation type="submission" date="2024-09" db="EMBL/GenBank/DDBJ databases">
        <authorList>
            <person name="Sun Q."/>
            <person name="Mori K."/>
        </authorList>
    </citation>
    <scope>NUCLEOTIDE SEQUENCE [LARGE SCALE GENOMIC DNA]</scope>
    <source>
        <strain evidence="2 3">TBRC 4575</strain>
    </source>
</reference>
<feature type="compositionally biased region" description="Polar residues" evidence="1">
    <location>
        <begin position="8"/>
        <end position="23"/>
    </location>
</feature>
<accession>A0ABV6K1C4</accession>
<organism evidence="2 3">
    <name type="scientific">Lactiplantibacillus plajomi</name>
    <dbReference type="NCBI Taxonomy" id="1457217"/>
    <lineage>
        <taxon>Bacteria</taxon>
        <taxon>Bacillati</taxon>
        <taxon>Bacillota</taxon>
        <taxon>Bacilli</taxon>
        <taxon>Lactobacillales</taxon>
        <taxon>Lactobacillaceae</taxon>
        <taxon>Lactiplantibacillus</taxon>
    </lineage>
</organism>
<evidence type="ECO:0000256" key="1">
    <source>
        <dbReference type="SAM" id="MobiDB-lite"/>
    </source>
</evidence>
<proteinExistence type="predicted"/>
<dbReference type="EMBL" id="JBHLUK010000024">
    <property type="protein sequence ID" value="MFC0423269.1"/>
    <property type="molecule type" value="Genomic_DNA"/>
</dbReference>
<gene>
    <name evidence="2" type="ORF">ACFFGS_03905</name>
</gene>
<comment type="caution">
    <text evidence="2">The sequence shown here is derived from an EMBL/GenBank/DDBJ whole genome shotgun (WGS) entry which is preliminary data.</text>
</comment>
<feature type="region of interest" description="Disordered" evidence="1">
    <location>
        <begin position="1"/>
        <end position="32"/>
    </location>
</feature>
<dbReference type="Proteomes" id="UP001589855">
    <property type="component" value="Unassembled WGS sequence"/>
</dbReference>
<evidence type="ECO:0000313" key="3">
    <source>
        <dbReference type="Proteomes" id="UP001589855"/>
    </source>
</evidence>
<evidence type="ECO:0000313" key="2">
    <source>
        <dbReference type="EMBL" id="MFC0423269.1"/>
    </source>
</evidence>
<protein>
    <submittedName>
        <fullName evidence="2">Uncharacterized protein</fullName>
    </submittedName>
</protein>
<dbReference type="RefSeq" id="WP_225425614.1">
    <property type="nucleotide sequence ID" value="NZ_BAABRM010000007.1"/>
</dbReference>
<keyword evidence="3" id="KW-1185">Reference proteome</keyword>
<feature type="region of interest" description="Disordered" evidence="1">
    <location>
        <begin position="38"/>
        <end position="57"/>
    </location>
</feature>